<organism evidence="1 2">
    <name type="scientific">Pyrenophora seminiperda CCB06</name>
    <dbReference type="NCBI Taxonomy" id="1302712"/>
    <lineage>
        <taxon>Eukaryota</taxon>
        <taxon>Fungi</taxon>
        <taxon>Dikarya</taxon>
        <taxon>Ascomycota</taxon>
        <taxon>Pezizomycotina</taxon>
        <taxon>Dothideomycetes</taxon>
        <taxon>Pleosporomycetidae</taxon>
        <taxon>Pleosporales</taxon>
        <taxon>Pleosporineae</taxon>
        <taxon>Pleosporaceae</taxon>
        <taxon>Pyrenophora</taxon>
    </lineage>
</organism>
<dbReference type="Proteomes" id="UP000265663">
    <property type="component" value="Unassembled WGS sequence"/>
</dbReference>
<evidence type="ECO:0000313" key="1">
    <source>
        <dbReference type="EMBL" id="RMZ67994.1"/>
    </source>
</evidence>
<accession>A0A3M7M0R0</accession>
<protein>
    <submittedName>
        <fullName evidence="1">Uncharacterized protein</fullName>
    </submittedName>
</protein>
<dbReference type="EMBL" id="KE747814">
    <property type="protein sequence ID" value="RMZ67994.1"/>
    <property type="molecule type" value="Genomic_DNA"/>
</dbReference>
<evidence type="ECO:0000313" key="2">
    <source>
        <dbReference type="Proteomes" id="UP000265663"/>
    </source>
</evidence>
<gene>
    <name evidence="1" type="ORF">GMOD_00004098</name>
</gene>
<keyword evidence="2" id="KW-1185">Reference proteome</keyword>
<reference evidence="1 2" key="1">
    <citation type="journal article" date="2014" name="PLoS ONE">
        <title>De novo Genome Assembly of the Fungal Plant Pathogen Pyrenophora semeniperda.</title>
        <authorList>
            <person name="Soliai M.M."/>
            <person name="Meyer S.E."/>
            <person name="Udall J.A."/>
            <person name="Elzinga D.E."/>
            <person name="Hermansen R.A."/>
            <person name="Bodily P.M."/>
            <person name="Hart A.A."/>
            <person name="Coleman C.E."/>
        </authorList>
    </citation>
    <scope>NUCLEOTIDE SEQUENCE [LARGE SCALE GENOMIC DNA]</scope>
    <source>
        <strain evidence="1 2">CCB06</strain>
        <tissue evidence="1">Mycelium</tissue>
    </source>
</reference>
<proteinExistence type="predicted"/>
<name>A0A3M7M0R0_9PLEO</name>
<sequence>MSTSFDLHLHMALFERQYKASSKHLPQHDRRIKPRERLLLAVKASRAAMRGNHPAGVSAPTCNGFLGILTALGSFAFCIKDSSPRLNPKYRTL</sequence>
<dbReference type="AlphaFoldDB" id="A0A3M7M0R0"/>